<proteinExistence type="predicted"/>
<gene>
    <name evidence="2" type="ORF">HF878_06795</name>
</gene>
<protein>
    <recommendedName>
        <fullName evidence="4">Lipoprotein</fullName>
    </recommendedName>
</protein>
<keyword evidence="1" id="KW-0732">Signal</keyword>
<accession>A0A848B4T8</accession>
<dbReference type="RefSeq" id="WP_170077580.1">
    <property type="nucleotide sequence ID" value="NZ_JABAFA010000022.1"/>
</dbReference>
<evidence type="ECO:0000313" key="2">
    <source>
        <dbReference type="EMBL" id="NMD99180.1"/>
    </source>
</evidence>
<organism evidence="2 3">
    <name type="scientific">Selenomonas bovis</name>
    <dbReference type="NCBI Taxonomy" id="416586"/>
    <lineage>
        <taxon>Bacteria</taxon>
        <taxon>Bacillati</taxon>
        <taxon>Bacillota</taxon>
        <taxon>Negativicutes</taxon>
        <taxon>Selenomonadales</taxon>
        <taxon>Selenomonadaceae</taxon>
        <taxon>Selenomonas</taxon>
    </lineage>
</organism>
<dbReference type="EMBL" id="JABAFA010000022">
    <property type="protein sequence ID" value="NMD99180.1"/>
    <property type="molecule type" value="Genomic_DNA"/>
</dbReference>
<feature type="chain" id="PRO_5032703546" description="Lipoprotein" evidence="1">
    <location>
        <begin position="28"/>
        <end position="244"/>
    </location>
</feature>
<feature type="signal peptide" evidence="1">
    <location>
        <begin position="1"/>
        <end position="27"/>
    </location>
</feature>
<comment type="caution">
    <text evidence="2">The sequence shown here is derived from an EMBL/GenBank/DDBJ whole genome shotgun (WGS) entry which is preliminary data.</text>
</comment>
<name>A0A848B4T8_9FIRM</name>
<evidence type="ECO:0000256" key="1">
    <source>
        <dbReference type="SAM" id="SignalP"/>
    </source>
</evidence>
<dbReference type="PROSITE" id="PS51257">
    <property type="entry name" value="PROKAR_LIPOPROTEIN"/>
    <property type="match status" value="1"/>
</dbReference>
<evidence type="ECO:0008006" key="4">
    <source>
        <dbReference type="Google" id="ProtNLM"/>
    </source>
</evidence>
<dbReference type="Proteomes" id="UP000543804">
    <property type="component" value="Unassembled WGS sequence"/>
</dbReference>
<reference evidence="2 3" key="1">
    <citation type="submission" date="2020-04" db="EMBL/GenBank/DDBJ databases">
        <authorList>
            <person name="Hitch T.C.A."/>
            <person name="Wylensek D."/>
            <person name="Clavel T."/>
        </authorList>
    </citation>
    <scope>NUCLEOTIDE SEQUENCE [LARGE SCALE GENOMIC DNA]</scope>
    <source>
        <strain evidence="2 3">PG-130-P53-12</strain>
    </source>
</reference>
<dbReference type="AlphaFoldDB" id="A0A848B4T8"/>
<sequence>MKVFEKVCCAVLFLCACLLLLPQAGEARTPLRLARVPLIVESPYAPQEAGELIEDRLDRALHVPLNGTLHAVEELPTAEVEQALEEARAELRAQGKRPRYRDAMPLVAAKLDADLVVCPVLTDYHEYVFYGSGPFFDDDTISMDSYVALEIDGYDRAEQKNISKRTSRYYRDSYSTQGTAEALAREAVEALVRETKLNERVTRPLREMQAPAAAAPPRTDAARAGRGEAGAALERNFARGVIFA</sequence>
<keyword evidence="3" id="KW-1185">Reference proteome</keyword>
<evidence type="ECO:0000313" key="3">
    <source>
        <dbReference type="Proteomes" id="UP000543804"/>
    </source>
</evidence>